<dbReference type="EMBL" id="BAABFN010000005">
    <property type="protein sequence ID" value="GAA4311627.1"/>
    <property type="molecule type" value="Genomic_DNA"/>
</dbReference>
<dbReference type="CDD" id="cd06171">
    <property type="entry name" value="Sigma70_r4"/>
    <property type="match status" value="1"/>
</dbReference>
<accession>A0ABP8FV84</accession>
<protein>
    <submittedName>
        <fullName evidence="5">RNA polymerase sigma-70 factor</fullName>
    </submittedName>
</protein>
<keyword evidence="2" id="KW-0731">Sigma factor</keyword>
<dbReference type="InterPro" id="IPR039425">
    <property type="entry name" value="RNA_pol_sigma-70-like"/>
</dbReference>
<keyword evidence="6" id="KW-1185">Reference proteome</keyword>
<dbReference type="InterPro" id="IPR013249">
    <property type="entry name" value="RNA_pol_sigma70_r4_t2"/>
</dbReference>
<keyword evidence="3" id="KW-0804">Transcription</keyword>
<dbReference type="InterPro" id="IPR036388">
    <property type="entry name" value="WH-like_DNA-bd_sf"/>
</dbReference>
<dbReference type="Proteomes" id="UP001501207">
    <property type="component" value="Unassembled WGS sequence"/>
</dbReference>
<proteinExistence type="predicted"/>
<dbReference type="InterPro" id="IPR014284">
    <property type="entry name" value="RNA_pol_sigma-70_dom"/>
</dbReference>
<dbReference type="PANTHER" id="PTHR43133:SF46">
    <property type="entry name" value="RNA POLYMERASE SIGMA-70 FACTOR ECF SUBFAMILY"/>
    <property type="match status" value="1"/>
</dbReference>
<evidence type="ECO:0000313" key="5">
    <source>
        <dbReference type="EMBL" id="GAA4311627.1"/>
    </source>
</evidence>
<comment type="caution">
    <text evidence="5">The sequence shown here is derived from an EMBL/GenBank/DDBJ whole genome shotgun (WGS) entry which is preliminary data.</text>
</comment>
<evidence type="ECO:0000259" key="4">
    <source>
        <dbReference type="Pfam" id="PF08281"/>
    </source>
</evidence>
<feature type="domain" description="RNA polymerase sigma factor 70 region 4 type 2" evidence="4">
    <location>
        <begin position="82"/>
        <end position="124"/>
    </location>
</feature>
<gene>
    <name evidence="5" type="ORF">GCM10023143_20780</name>
</gene>
<dbReference type="NCBIfam" id="TIGR02937">
    <property type="entry name" value="sigma70-ECF"/>
    <property type="match status" value="1"/>
</dbReference>
<evidence type="ECO:0000256" key="1">
    <source>
        <dbReference type="ARBA" id="ARBA00023015"/>
    </source>
</evidence>
<keyword evidence="1" id="KW-0805">Transcription regulation</keyword>
<dbReference type="PANTHER" id="PTHR43133">
    <property type="entry name" value="RNA POLYMERASE ECF-TYPE SIGMA FACTO"/>
    <property type="match status" value="1"/>
</dbReference>
<organism evidence="5 6">
    <name type="scientific">Compostibacter hankyongensis</name>
    <dbReference type="NCBI Taxonomy" id="1007089"/>
    <lineage>
        <taxon>Bacteria</taxon>
        <taxon>Pseudomonadati</taxon>
        <taxon>Bacteroidota</taxon>
        <taxon>Chitinophagia</taxon>
        <taxon>Chitinophagales</taxon>
        <taxon>Chitinophagaceae</taxon>
        <taxon>Compostibacter</taxon>
    </lineage>
</organism>
<dbReference type="SUPFAM" id="SSF88659">
    <property type="entry name" value="Sigma3 and sigma4 domains of RNA polymerase sigma factors"/>
    <property type="match status" value="1"/>
</dbReference>
<evidence type="ECO:0000256" key="3">
    <source>
        <dbReference type="ARBA" id="ARBA00023163"/>
    </source>
</evidence>
<reference evidence="6" key="1">
    <citation type="journal article" date="2019" name="Int. J. Syst. Evol. Microbiol.">
        <title>The Global Catalogue of Microorganisms (GCM) 10K type strain sequencing project: providing services to taxonomists for standard genome sequencing and annotation.</title>
        <authorList>
            <consortium name="The Broad Institute Genomics Platform"/>
            <consortium name="The Broad Institute Genome Sequencing Center for Infectious Disease"/>
            <person name="Wu L."/>
            <person name="Ma J."/>
        </authorList>
    </citation>
    <scope>NUCLEOTIDE SEQUENCE [LARGE SCALE GENOMIC DNA]</scope>
    <source>
        <strain evidence="6">JCM 17664</strain>
    </source>
</reference>
<name>A0ABP8FV84_9BACT</name>
<dbReference type="Pfam" id="PF08281">
    <property type="entry name" value="Sigma70_r4_2"/>
    <property type="match status" value="1"/>
</dbReference>
<sequence>MQDAEACKDIIQDIFTDLWFRREQISNENPVGYLHTAVRFQVFKYIGRSAGKAFYEPLEAIMPAGGTASDPLDYKELLTLVEQWMDTLPEKRGEIFRLRYQEQLSTKAIAAKLHISQKTVQNQLGIAYNSLRDKLPGIIFFLLFDSAFRHIF</sequence>
<evidence type="ECO:0000313" key="6">
    <source>
        <dbReference type="Proteomes" id="UP001501207"/>
    </source>
</evidence>
<evidence type="ECO:0000256" key="2">
    <source>
        <dbReference type="ARBA" id="ARBA00023082"/>
    </source>
</evidence>
<dbReference type="Gene3D" id="1.10.10.10">
    <property type="entry name" value="Winged helix-like DNA-binding domain superfamily/Winged helix DNA-binding domain"/>
    <property type="match status" value="1"/>
</dbReference>
<dbReference type="InterPro" id="IPR013324">
    <property type="entry name" value="RNA_pol_sigma_r3/r4-like"/>
</dbReference>